<sequence length="123" mass="13667">MMEAMRGSAHVLAVPDAERTARWWVEVMGFEIAGQPEGWVFVRSGKVTIMLGSCPDEIHPRDLGDHQYFGYLEVADVDAWFDAVSSRGADILFPPADRPWGMREFGVRTPDGHRFMVGATLAG</sequence>
<dbReference type="EMBL" id="WPHG01000002">
    <property type="protein sequence ID" value="MVA97550.1"/>
    <property type="molecule type" value="Genomic_DNA"/>
</dbReference>
<keyword evidence="3" id="KW-1185">Reference proteome</keyword>
<evidence type="ECO:0000259" key="1">
    <source>
        <dbReference type="PROSITE" id="PS51819"/>
    </source>
</evidence>
<name>A0A844QHU7_9HYPH</name>
<dbReference type="Proteomes" id="UP000463224">
    <property type="component" value="Unassembled WGS sequence"/>
</dbReference>
<accession>A0A844QHU7</accession>
<dbReference type="InterPro" id="IPR004360">
    <property type="entry name" value="Glyas_Fos-R_dOase_dom"/>
</dbReference>
<dbReference type="Pfam" id="PF00903">
    <property type="entry name" value="Glyoxalase"/>
    <property type="match status" value="1"/>
</dbReference>
<dbReference type="InterPro" id="IPR029068">
    <property type="entry name" value="Glyas_Bleomycin-R_OHBP_Dase"/>
</dbReference>
<comment type="caution">
    <text evidence="2">The sequence shown here is derived from an EMBL/GenBank/DDBJ whole genome shotgun (WGS) entry which is preliminary data.</text>
</comment>
<organism evidence="2 3">
    <name type="scientific">Nitratireductor arenosus</name>
    <dbReference type="NCBI Taxonomy" id="2682096"/>
    <lineage>
        <taxon>Bacteria</taxon>
        <taxon>Pseudomonadati</taxon>
        <taxon>Pseudomonadota</taxon>
        <taxon>Alphaproteobacteria</taxon>
        <taxon>Hyphomicrobiales</taxon>
        <taxon>Phyllobacteriaceae</taxon>
        <taxon>Nitratireductor</taxon>
    </lineage>
</organism>
<dbReference type="InterPro" id="IPR037523">
    <property type="entry name" value="VOC_core"/>
</dbReference>
<evidence type="ECO:0000313" key="2">
    <source>
        <dbReference type="EMBL" id="MVA97550.1"/>
    </source>
</evidence>
<dbReference type="SUPFAM" id="SSF54593">
    <property type="entry name" value="Glyoxalase/Bleomycin resistance protein/Dihydroxybiphenyl dioxygenase"/>
    <property type="match status" value="1"/>
</dbReference>
<dbReference type="AlphaFoldDB" id="A0A844QHU7"/>
<gene>
    <name evidence="2" type="ORF">GN330_09865</name>
</gene>
<dbReference type="Gene3D" id="3.10.180.10">
    <property type="entry name" value="2,3-Dihydroxybiphenyl 1,2-Dioxygenase, domain 1"/>
    <property type="match status" value="1"/>
</dbReference>
<dbReference type="PROSITE" id="PS51819">
    <property type="entry name" value="VOC"/>
    <property type="match status" value="1"/>
</dbReference>
<feature type="domain" description="VOC" evidence="1">
    <location>
        <begin position="5"/>
        <end position="120"/>
    </location>
</feature>
<reference evidence="2 3" key="1">
    <citation type="submission" date="2019-12" db="EMBL/GenBank/DDBJ databases">
        <title>Nitratireductor arenosus sp. nov., Isolated from sea sand, Jeju island, South Korea.</title>
        <authorList>
            <person name="Kim W."/>
        </authorList>
    </citation>
    <scope>NUCLEOTIDE SEQUENCE [LARGE SCALE GENOMIC DNA]</scope>
    <source>
        <strain evidence="2 3">CAU 1489</strain>
    </source>
</reference>
<evidence type="ECO:0000313" key="3">
    <source>
        <dbReference type="Proteomes" id="UP000463224"/>
    </source>
</evidence>
<proteinExistence type="predicted"/>
<protein>
    <submittedName>
        <fullName evidence="2">Bleomycin resistance family protein</fullName>
    </submittedName>
</protein>